<sequence>MMKVDRIVTPLRLLLALLFAGLLAVQVLMVATFLHEAAQNDGSLPIPVLVVVGAACIQVIAFCTWRLLSMVRAGSIFTEDAFRWVDGILWALGAALVLWCGFAAVMGYLARFTDADIPPGVVLIIGILALAGVVVFLLVVVMRALLRQATTLRADMEGVI</sequence>
<dbReference type="InterPro" id="IPR021354">
    <property type="entry name" value="DUF2975"/>
</dbReference>
<protein>
    <recommendedName>
        <fullName evidence="4">DUF2975 domain-containing protein</fullName>
    </recommendedName>
</protein>
<evidence type="ECO:0000256" key="1">
    <source>
        <dbReference type="SAM" id="Phobius"/>
    </source>
</evidence>
<organism evidence="2 3">
    <name type="scientific">Zhihengliuella salsuginis</name>
    <dbReference type="NCBI Taxonomy" id="578222"/>
    <lineage>
        <taxon>Bacteria</taxon>
        <taxon>Bacillati</taxon>
        <taxon>Actinomycetota</taxon>
        <taxon>Actinomycetes</taxon>
        <taxon>Micrococcales</taxon>
        <taxon>Micrococcaceae</taxon>
        <taxon>Zhihengliuella</taxon>
    </lineage>
</organism>
<feature type="transmembrane region" description="Helical" evidence="1">
    <location>
        <begin position="121"/>
        <end position="146"/>
    </location>
</feature>
<proteinExistence type="predicted"/>
<dbReference type="Pfam" id="PF11188">
    <property type="entry name" value="DUF2975"/>
    <property type="match status" value="1"/>
</dbReference>
<gene>
    <name evidence="2" type="ORF">GCM10008096_24810</name>
</gene>
<dbReference type="RefSeq" id="WP_189350908.1">
    <property type="nucleotide sequence ID" value="NZ_BMXK01000011.1"/>
</dbReference>
<dbReference type="EMBL" id="BMXK01000011">
    <property type="protein sequence ID" value="GHD10855.1"/>
    <property type="molecule type" value="Genomic_DNA"/>
</dbReference>
<reference evidence="3" key="1">
    <citation type="journal article" date="2019" name="Int. J. Syst. Evol. Microbiol.">
        <title>The Global Catalogue of Microorganisms (GCM) 10K type strain sequencing project: providing services to taxonomists for standard genome sequencing and annotation.</title>
        <authorList>
            <consortium name="The Broad Institute Genomics Platform"/>
            <consortium name="The Broad Institute Genome Sequencing Center for Infectious Disease"/>
            <person name="Wu L."/>
            <person name="Ma J."/>
        </authorList>
    </citation>
    <scope>NUCLEOTIDE SEQUENCE [LARGE SCALE GENOMIC DNA]</scope>
    <source>
        <strain evidence="3">KCTC 19466</strain>
    </source>
</reference>
<keyword evidence="1" id="KW-1133">Transmembrane helix</keyword>
<feature type="transmembrane region" description="Helical" evidence="1">
    <location>
        <begin position="46"/>
        <end position="68"/>
    </location>
</feature>
<feature type="transmembrane region" description="Helical" evidence="1">
    <location>
        <begin position="88"/>
        <end position="109"/>
    </location>
</feature>
<evidence type="ECO:0000313" key="3">
    <source>
        <dbReference type="Proteomes" id="UP000642819"/>
    </source>
</evidence>
<evidence type="ECO:0008006" key="4">
    <source>
        <dbReference type="Google" id="ProtNLM"/>
    </source>
</evidence>
<feature type="transmembrane region" description="Helical" evidence="1">
    <location>
        <begin position="12"/>
        <end position="34"/>
    </location>
</feature>
<evidence type="ECO:0000313" key="2">
    <source>
        <dbReference type="EMBL" id="GHD10855.1"/>
    </source>
</evidence>
<dbReference type="Proteomes" id="UP000642819">
    <property type="component" value="Unassembled WGS sequence"/>
</dbReference>
<keyword evidence="3" id="KW-1185">Reference proteome</keyword>
<comment type="caution">
    <text evidence="2">The sequence shown here is derived from an EMBL/GenBank/DDBJ whole genome shotgun (WGS) entry which is preliminary data.</text>
</comment>
<keyword evidence="1" id="KW-0472">Membrane</keyword>
<name>A0ABQ3GJK4_9MICC</name>
<accession>A0ABQ3GJK4</accession>
<keyword evidence="1" id="KW-0812">Transmembrane</keyword>